<dbReference type="NCBIfam" id="NF047539">
    <property type="entry name" value="XAC2610_fam"/>
    <property type="match status" value="1"/>
</dbReference>
<accession>A0A9D1CJN4</accession>
<reference evidence="1" key="2">
    <citation type="journal article" date="2021" name="PeerJ">
        <title>Extensive microbial diversity within the chicken gut microbiome revealed by metagenomics and culture.</title>
        <authorList>
            <person name="Gilroy R."/>
            <person name="Ravi A."/>
            <person name="Getino M."/>
            <person name="Pursley I."/>
            <person name="Horton D.L."/>
            <person name="Alikhan N.F."/>
            <person name="Baker D."/>
            <person name="Gharbi K."/>
            <person name="Hall N."/>
            <person name="Watson M."/>
            <person name="Adriaenssens E.M."/>
            <person name="Foster-Nyarko E."/>
            <person name="Jarju S."/>
            <person name="Secka A."/>
            <person name="Antonio M."/>
            <person name="Oren A."/>
            <person name="Chaudhuri R.R."/>
            <person name="La Ragione R."/>
            <person name="Hildebrand F."/>
            <person name="Pallen M.J."/>
        </authorList>
    </citation>
    <scope>NUCLEOTIDE SEQUENCE</scope>
    <source>
        <strain evidence="1">ChiHile30-977</strain>
    </source>
</reference>
<dbReference type="Proteomes" id="UP000886819">
    <property type="component" value="Unassembled WGS sequence"/>
</dbReference>
<dbReference type="InterPro" id="IPR058087">
    <property type="entry name" value="XAC2610_dom"/>
</dbReference>
<proteinExistence type="predicted"/>
<comment type="caution">
    <text evidence="1">The sequence shown here is derived from an EMBL/GenBank/DDBJ whole genome shotgun (WGS) entry which is preliminary data.</text>
</comment>
<protein>
    <submittedName>
        <fullName evidence="1">Uncharacterized protein</fullName>
    </submittedName>
</protein>
<name>A0A9D1CJN4_9FIRM</name>
<organism evidence="1 2">
    <name type="scientific">Candidatus Avichristensenella intestinipullorum</name>
    <dbReference type="NCBI Taxonomy" id="2840693"/>
    <lineage>
        <taxon>Bacteria</taxon>
        <taxon>Bacillati</taxon>
        <taxon>Bacillota</taxon>
        <taxon>Clostridia</taxon>
        <taxon>Candidatus Avichristensenella</taxon>
    </lineage>
</organism>
<gene>
    <name evidence="1" type="ORF">IAA66_10525</name>
</gene>
<evidence type="ECO:0000313" key="2">
    <source>
        <dbReference type="Proteomes" id="UP000886819"/>
    </source>
</evidence>
<dbReference type="AlphaFoldDB" id="A0A9D1CJN4"/>
<reference evidence="1" key="1">
    <citation type="submission" date="2020-10" db="EMBL/GenBank/DDBJ databases">
        <authorList>
            <person name="Gilroy R."/>
        </authorList>
    </citation>
    <scope>NUCLEOTIDE SEQUENCE</scope>
    <source>
        <strain evidence="1">ChiHile30-977</strain>
    </source>
</reference>
<evidence type="ECO:0000313" key="1">
    <source>
        <dbReference type="EMBL" id="HIQ63995.1"/>
    </source>
</evidence>
<dbReference type="EMBL" id="DVFI01000145">
    <property type="protein sequence ID" value="HIQ63995.1"/>
    <property type="molecule type" value="Genomic_DNA"/>
</dbReference>
<sequence length="233" mass="26140">MRRRLAWTAWWLAVALWTGAAALAEEYSVVLPQGYLNVRLASTEENEAGETEYIYEYVLTDAQGETLSSFRQASTMWEQDPSQDGLVIADVNFDGYMDVDIRTRAADRNDARAFFLWNAQSGQFERAQMDGVQMSWYTLYPEAGVLVNRVEDSDVCYRLEMYGWDGGALRALRTAAIVPGEQAGTLQVFVVRHDADEDYPLLEGTLAEDAYLNGAQTVGEILTAAFWQGMETP</sequence>